<proteinExistence type="predicted"/>
<evidence type="ECO:0000313" key="2">
    <source>
        <dbReference type="Proteomes" id="UP000037020"/>
    </source>
</evidence>
<reference evidence="1 2" key="1">
    <citation type="submission" date="2015-07" db="EMBL/GenBank/DDBJ databases">
        <authorList>
            <person name="Ju K.-S."/>
            <person name="Doroghazi J.R."/>
            <person name="Metcalf W.W."/>
        </authorList>
    </citation>
    <scope>NUCLEOTIDE SEQUENCE [LARGE SCALE GENOMIC DNA]</scope>
    <source>
        <strain evidence="1 2">NRRL B-3589</strain>
    </source>
</reference>
<dbReference type="Proteomes" id="UP000037020">
    <property type="component" value="Unassembled WGS sequence"/>
</dbReference>
<organism evidence="1 2">
    <name type="scientific">Streptomyces varsoviensis</name>
    <dbReference type="NCBI Taxonomy" id="67373"/>
    <lineage>
        <taxon>Bacteria</taxon>
        <taxon>Bacillati</taxon>
        <taxon>Actinomycetota</taxon>
        <taxon>Actinomycetes</taxon>
        <taxon>Kitasatosporales</taxon>
        <taxon>Streptomycetaceae</taxon>
        <taxon>Streptomyces</taxon>
    </lineage>
</organism>
<gene>
    <name evidence="1" type="ORF">ADK38_14125</name>
</gene>
<keyword evidence="2" id="KW-1185">Reference proteome</keyword>
<sequence length="86" mass="9163">MAAEYVTFGLAPATRTGGVLAGGAYRLHRDFLDFIVDGRPLLLRLADVDAVSPLASDLGPSIFTSEVRRLLLDTDDPPADGLSLIH</sequence>
<name>A0ABR5J7S7_9ACTN</name>
<protein>
    <submittedName>
        <fullName evidence="1">Oxidoreductase</fullName>
    </submittedName>
</protein>
<comment type="caution">
    <text evidence="1">The sequence shown here is derived from an EMBL/GenBank/DDBJ whole genome shotgun (WGS) entry which is preliminary data.</text>
</comment>
<accession>A0ABR5J7S7</accession>
<dbReference type="EMBL" id="LGUT01001184">
    <property type="protein sequence ID" value="KOG89470.1"/>
    <property type="molecule type" value="Genomic_DNA"/>
</dbReference>
<feature type="non-terminal residue" evidence="1">
    <location>
        <position position="86"/>
    </location>
</feature>
<evidence type="ECO:0000313" key="1">
    <source>
        <dbReference type="EMBL" id="KOG89470.1"/>
    </source>
</evidence>